<dbReference type="Proteomes" id="UP000193642">
    <property type="component" value="Unassembled WGS sequence"/>
</dbReference>
<evidence type="ECO:0000259" key="3">
    <source>
        <dbReference type="PROSITE" id="PS50181"/>
    </source>
</evidence>
<dbReference type="Pfam" id="PF00560">
    <property type="entry name" value="LRR_1"/>
    <property type="match status" value="4"/>
</dbReference>
<feature type="domain" description="F-box" evidence="3">
    <location>
        <begin position="1"/>
        <end position="46"/>
    </location>
</feature>
<gene>
    <name evidence="4" type="ORF">BCR33DRAFT_335762</name>
</gene>
<evidence type="ECO:0000313" key="4">
    <source>
        <dbReference type="EMBL" id="ORY41586.1"/>
    </source>
</evidence>
<keyword evidence="5" id="KW-1185">Reference proteome</keyword>
<dbReference type="InterPro" id="IPR001810">
    <property type="entry name" value="F-box_dom"/>
</dbReference>
<dbReference type="Gene3D" id="3.80.10.10">
    <property type="entry name" value="Ribonuclease Inhibitor"/>
    <property type="match status" value="1"/>
</dbReference>
<keyword evidence="2" id="KW-0677">Repeat</keyword>
<evidence type="ECO:0000256" key="2">
    <source>
        <dbReference type="ARBA" id="ARBA00022737"/>
    </source>
</evidence>
<proteinExistence type="predicted"/>
<dbReference type="InterPro" id="IPR036047">
    <property type="entry name" value="F-box-like_dom_sf"/>
</dbReference>
<dbReference type="OrthoDB" id="676979at2759"/>
<dbReference type="InterPro" id="IPR051848">
    <property type="entry name" value="PGIP"/>
</dbReference>
<name>A0A1Y2C3Q8_9FUNG</name>
<dbReference type="InterPro" id="IPR032675">
    <property type="entry name" value="LRR_dom_sf"/>
</dbReference>
<dbReference type="SUPFAM" id="SSF81383">
    <property type="entry name" value="F-box domain"/>
    <property type="match status" value="1"/>
</dbReference>
<dbReference type="SUPFAM" id="SSF52058">
    <property type="entry name" value="L domain-like"/>
    <property type="match status" value="1"/>
</dbReference>
<protein>
    <submittedName>
        <fullName evidence="4">L domain-like protein</fullName>
    </submittedName>
</protein>
<comment type="caution">
    <text evidence="4">The sequence shown here is derived from an EMBL/GenBank/DDBJ whole genome shotgun (WGS) entry which is preliminary data.</text>
</comment>
<reference evidence="4 5" key="1">
    <citation type="submission" date="2016-07" db="EMBL/GenBank/DDBJ databases">
        <title>Pervasive Adenine N6-methylation of Active Genes in Fungi.</title>
        <authorList>
            <consortium name="DOE Joint Genome Institute"/>
            <person name="Mondo S.J."/>
            <person name="Dannebaum R.O."/>
            <person name="Kuo R.C."/>
            <person name="Labutti K."/>
            <person name="Haridas S."/>
            <person name="Kuo A."/>
            <person name="Salamov A."/>
            <person name="Ahrendt S.R."/>
            <person name="Lipzen A."/>
            <person name="Sullivan W."/>
            <person name="Andreopoulos W.B."/>
            <person name="Clum A."/>
            <person name="Lindquist E."/>
            <person name="Daum C."/>
            <person name="Ramamoorthy G.K."/>
            <person name="Gryganskyi A."/>
            <person name="Culley D."/>
            <person name="Magnuson J.K."/>
            <person name="James T.Y."/>
            <person name="O'Malley M.A."/>
            <person name="Stajich J.E."/>
            <person name="Spatafora J.W."/>
            <person name="Visel A."/>
            <person name="Grigoriev I.V."/>
        </authorList>
    </citation>
    <scope>NUCLEOTIDE SEQUENCE [LARGE SCALE GENOMIC DNA]</scope>
    <source>
        <strain evidence="4 5">JEL800</strain>
    </source>
</reference>
<accession>A0A1Y2C3Q8</accession>
<evidence type="ECO:0000313" key="5">
    <source>
        <dbReference type="Proteomes" id="UP000193642"/>
    </source>
</evidence>
<sequence>MIQTLPFELIVLIFRWIHPSRVLKYSRLCKSINRCLETSHFATRNISLFVNPSQSSLPLDPKRPPKKHKTPSDLDVLWFEWPSAYQLAYLKYLIPPQRIGWAFQHYSIRGHIPSQIGLMSNLVSLRLQSNSLKGPIPNEIGDLTLLIKLVLSHNELSGPIPLSLARLKHLLLLDLSHNELSGCIDVSLCKFRELTTLNLNSNMISGTIPLELWDMRQLVHLNLSDNLIDVPREVGRLVNLDSISLMPNNLSDILPSGLLPGTNAWNLLMIDGFFDMEN</sequence>
<organism evidence="4 5">
    <name type="scientific">Rhizoclosmatium globosum</name>
    <dbReference type="NCBI Taxonomy" id="329046"/>
    <lineage>
        <taxon>Eukaryota</taxon>
        <taxon>Fungi</taxon>
        <taxon>Fungi incertae sedis</taxon>
        <taxon>Chytridiomycota</taxon>
        <taxon>Chytridiomycota incertae sedis</taxon>
        <taxon>Chytridiomycetes</taxon>
        <taxon>Chytridiales</taxon>
        <taxon>Chytriomycetaceae</taxon>
        <taxon>Rhizoclosmatium</taxon>
    </lineage>
</organism>
<comment type="subcellular location">
    <subcellularLocation>
        <location evidence="1">Cell envelope</location>
    </subcellularLocation>
</comment>
<dbReference type="InterPro" id="IPR001611">
    <property type="entry name" value="Leu-rich_rpt"/>
</dbReference>
<dbReference type="AlphaFoldDB" id="A0A1Y2C3Q8"/>
<dbReference type="PROSITE" id="PS50181">
    <property type="entry name" value="FBOX"/>
    <property type="match status" value="1"/>
</dbReference>
<dbReference type="EMBL" id="MCGO01000031">
    <property type="protein sequence ID" value="ORY41586.1"/>
    <property type="molecule type" value="Genomic_DNA"/>
</dbReference>
<dbReference type="PANTHER" id="PTHR48059">
    <property type="entry name" value="POLYGALACTURONASE INHIBITOR 1"/>
    <property type="match status" value="1"/>
</dbReference>
<evidence type="ECO:0000256" key="1">
    <source>
        <dbReference type="ARBA" id="ARBA00004196"/>
    </source>
</evidence>
<dbReference type="PANTHER" id="PTHR48059:SF30">
    <property type="entry name" value="OS06G0587000 PROTEIN"/>
    <property type="match status" value="1"/>
</dbReference>
<dbReference type="FunFam" id="3.80.10.10:FF:000383">
    <property type="entry name" value="Leucine-rich repeat receptor protein kinase EMS1"/>
    <property type="match status" value="1"/>
</dbReference>